<evidence type="ECO:0000313" key="6">
    <source>
        <dbReference type="Proteomes" id="UP000776164"/>
    </source>
</evidence>
<keyword evidence="6" id="KW-1185">Reference proteome</keyword>
<dbReference type="InterPro" id="IPR050703">
    <property type="entry name" value="Flavin_MAO"/>
</dbReference>
<dbReference type="SUPFAM" id="SSF51905">
    <property type="entry name" value="FAD/NAD(P)-binding domain"/>
    <property type="match status" value="1"/>
</dbReference>
<dbReference type="EMBL" id="JAFBBU010000001">
    <property type="protein sequence ID" value="MBM7470808.1"/>
    <property type="molecule type" value="Genomic_DNA"/>
</dbReference>
<gene>
    <name evidence="5" type="ORF">JOE66_000442</name>
</gene>
<dbReference type="PANTHER" id="PTHR43563:SF1">
    <property type="entry name" value="AMINE OXIDASE [FLAVIN-CONTAINING] B"/>
    <property type="match status" value="1"/>
</dbReference>
<comment type="cofactor">
    <cofactor evidence="1">
        <name>FAD</name>
        <dbReference type="ChEBI" id="CHEBI:57692"/>
    </cofactor>
</comment>
<dbReference type="PRINTS" id="PR00757">
    <property type="entry name" value="AMINEOXDASEF"/>
</dbReference>
<evidence type="ECO:0000256" key="1">
    <source>
        <dbReference type="ARBA" id="ARBA00001974"/>
    </source>
</evidence>
<evidence type="ECO:0000256" key="2">
    <source>
        <dbReference type="ARBA" id="ARBA00005995"/>
    </source>
</evidence>
<dbReference type="RefSeq" id="WP_205106509.1">
    <property type="nucleotide sequence ID" value="NZ_BAAAHT010000018.1"/>
</dbReference>
<feature type="domain" description="Amine oxidase" evidence="4">
    <location>
        <begin position="16"/>
        <end position="456"/>
    </location>
</feature>
<dbReference type="SUPFAM" id="SSF54373">
    <property type="entry name" value="FAD-linked reductases, C-terminal domain"/>
    <property type="match status" value="1"/>
</dbReference>
<evidence type="ECO:0000259" key="4">
    <source>
        <dbReference type="Pfam" id="PF01593"/>
    </source>
</evidence>
<dbReference type="GO" id="GO:0050232">
    <property type="term" value="F:putrescine oxidase activity"/>
    <property type="evidence" value="ECO:0007669"/>
    <property type="project" value="UniProtKB-EC"/>
</dbReference>
<protein>
    <submittedName>
        <fullName evidence="5">Putrescine oxidase</fullName>
        <ecNumber evidence="5">1.4.3.10</ecNumber>
    </submittedName>
</protein>
<dbReference type="Gene3D" id="3.50.50.60">
    <property type="entry name" value="FAD/NAD(P)-binding domain"/>
    <property type="match status" value="1"/>
</dbReference>
<dbReference type="InterPro" id="IPR001613">
    <property type="entry name" value="Flavin_amine_oxidase"/>
</dbReference>
<dbReference type="PANTHER" id="PTHR43563">
    <property type="entry name" value="AMINE OXIDASE"/>
    <property type="match status" value="1"/>
</dbReference>
<dbReference type="InterPro" id="IPR002937">
    <property type="entry name" value="Amino_oxidase"/>
</dbReference>
<proteinExistence type="inferred from homology"/>
<organism evidence="5 6">
    <name type="scientific">Subtercola frigoramans</name>
    <dbReference type="NCBI Taxonomy" id="120298"/>
    <lineage>
        <taxon>Bacteria</taxon>
        <taxon>Bacillati</taxon>
        <taxon>Actinomycetota</taxon>
        <taxon>Actinomycetes</taxon>
        <taxon>Micrococcales</taxon>
        <taxon>Microbacteriaceae</taxon>
        <taxon>Subtercola</taxon>
    </lineage>
</organism>
<sequence>MESLERDVVVIGAGATGLTAAVELQRAGFSVIVLEARDRVGGRLWTDHIDGQLYEIGGQWVSPDQTVLLETLDELGLETYARYRDGESVYIGADGVAKRFTGDIFPADAYTQAEMTRMVGVLDELVAETDPAAPWAHPRASEFDQISFATWLGQQSDDAEARENISLFIADAMLTKPAHTFSLLQALLMAASAGSFSHLVDADFILDRRVVGGLQQVPLRLAEQLDANDVRLGHPVRRIQWSAAALEADAVPGELVEVTTDELTVTARRVIVAVPPNLYNRIEYAPNLPRLRQQMQQHQSLGLVIKVHATYETPFWREDGLSATAFSPYQVVHEAYDNTNNGETQGTLVGFVSDEKADSVFSLPAAERRQRILESLAAYYGPKALDPVVYFESDWAAEEWTQGAYAASFDLGGLTRYGALQLVPVGPLRFGSSDLAAEGYQHVDGAIRVGRRLAAETIASLAGSELDAALDAVPEAASGPGSISESNSGARAE</sequence>
<reference evidence="5 6" key="1">
    <citation type="submission" date="2021-01" db="EMBL/GenBank/DDBJ databases">
        <title>Sequencing the genomes of 1000 actinobacteria strains.</title>
        <authorList>
            <person name="Klenk H.-P."/>
        </authorList>
    </citation>
    <scope>NUCLEOTIDE SEQUENCE [LARGE SCALE GENOMIC DNA]</scope>
    <source>
        <strain evidence="5 6">DSM 13057</strain>
    </source>
</reference>
<keyword evidence="3 5" id="KW-0560">Oxidoreductase</keyword>
<dbReference type="Pfam" id="PF01593">
    <property type="entry name" value="Amino_oxidase"/>
    <property type="match status" value="1"/>
</dbReference>
<comment type="similarity">
    <text evidence="2">Belongs to the flavin monoamine oxidase family.</text>
</comment>
<evidence type="ECO:0000313" key="5">
    <source>
        <dbReference type="EMBL" id="MBM7470808.1"/>
    </source>
</evidence>
<dbReference type="EC" id="1.4.3.10" evidence="5"/>
<name>A0ABS2L160_9MICO</name>
<dbReference type="InterPro" id="IPR036188">
    <property type="entry name" value="FAD/NAD-bd_sf"/>
</dbReference>
<comment type="caution">
    <text evidence="5">The sequence shown here is derived from an EMBL/GenBank/DDBJ whole genome shotgun (WGS) entry which is preliminary data.</text>
</comment>
<accession>A0ABS2L160</accession>
<evidence type="ECO:0000256" key="3">
    <source>
        <dbReference type="ARBA" id="ARBA00023002"/>
    </source>
</evidence>
<dbReference type="Proteomes" id="UP000776164">
    <property type="component" value="Unassembled WGS sequence"/>
</dbReference>